<comment type="cofactor">
    <cofactor evidence="1">
        <name>FAD</name>
        <dbReference type="ChEBI" id="CHEBI:57692"/>
    </cofactor>
</comment>
<dbReference type="InterPro" id="IPR013786">
    <property type="entry name" value="AcylCoA_DH/ox_N"/>
</dbReference>
<keyword evidence="5" id="KW-0560">Oxidoreductase</keyword>
<protein>
    <submittedName>
        <fullName evidence="8">Acyl-CoA/acyl-ACP dehydrogenase</fullName>
    </submittedName>
</protein>
<dbReference type="Pfam" id="PF00441">
    <property type="entry name" value="Acyl-CoA_dh_1"/>
    <property type="match status" value="1"/>
</dbReference>
<evidence type="ECO:0000256" key="4">
    <source>
        <dbReference type="ARBA" id="ARBA00022827"/>
    </source>
</evidence>
<name>A0A931A8B5_9ACTN</name>
<dbReference type="GO" id="GO:0003995">
    <property type="term" value="F:acyl-CoA dehydrogenase activity"/>
    <property type="evidence" value="ECO:0007669"/>
    <property type="project" value="TreeGrafter"/>
</dbReference>
<dbReference type="SUPFAM" id="SSF56645">
    <property type="entry name" value="Acyl-CoA dehydrogenase NM domain-like"/>
    <property type="match status" value="1"/>
</dbReference>
<dbReference type="InterPro" id="IPR009100">
    <property type="entry name" value="AcylCoA_DH/oxidase_NM_dom_sf"/>
</dbReference>
<evidence type="ECO:0000259" key="6">
    <source>
        <dbReference type="Pfam" id="PF00441"/>
    </source>
</evidence>
<dbReference type="InterPro" id="IPR009075">
    <property type="entry name" value="AcylCo_DH/oxidase_C"/>
</dbReference>
<keyword evidence="9" id="KW-1185">Reference proteome</keyword>
<dbReference type="PANTHER" id="PTHR43884:SF20">
    <property type="entry name" value="ACYL-COA DEHYDROGENASE FADE28"/>
    <property type="match status" value="1"/>
</dbReference>
<proteinExistence type="inferred from homology"/>
<gene>
    <name evidence="8" type="ORF">ITP53_05995</name>
</gene>
<dbReference type="Gene3D" id="1.10.540.10">
    <property type="entry name" value="Acyl-CoA dehydrogenase/oxidase, N-terminal domain"/>
    <property type="match status" value="1"/>
</dbReference>
<evidence type="ECO:0000259" key="7">
    <source>
        <dbReference type="Pfam" id="PF02771"/>
    </source>
</evidence>
<accession>A0A931A8B5</accession>
<evidence type="ECO:0000313" key="9">
    <source>
        <dbReference type="Proteomes" id="UP000605361"/>
    </source>
</evidence>
<comment type="caution">
    <text evidence="8">The sequence shown here is derived from an EMBL/GenBank/DDBJ whole genome shotgun (WGS) entry which is preliminary data.</text>
</comment>
<feature type="domain" description="Acyl-CoA dehydrogenase/oxidase C-terminal" evidence="6">
    <location>
        <begin position="227"/>
        <end position="367"/>
    </location>
</feature>
<comment type="similarity">
    <text evidence="2">Belongs to the acyl-CoA dehydrogenase family.</text>
</comment>
<keyword evidence="3" id="KW-0285">Flavoprotein</keyword>
<keyword evidence="4" id="KW-0274">FAD</keyword>
<evidence type="ECO:0000313" key="8">
    <source>
        <dbReference type="EMBL" id="MBF8185294.1"/>
    </source>
</evidence>
<dbReference type="InterPro" id="IPR046373">
    <property type="entry name" value="Acyl-CoA_Oxase/DH_mid-dom_sf"/>
</dbReference>
<feature type="domain" description="Acyl-CoA dehydrogenase/oxidase N-terminal" evidence="7">
    <location>
        <begin position="6"/>
        <end position="119"/>
    </location>
</feature>
<dbReference type="Gene3D" id="2.40.110.10">
    <property type="entry name" value="Butyryl-CoA Dehydrogenase, subunit A, domain 2"/>
    <property type="match status" value="1"/>
</dbReference>
<dbReference type="Pfam" id="PF02771">
    <property type="entry name" value="Acyl-CoA_dh_N"/>
    <property type="match status" value="1"/>
</dbReference>
<organism evidence="8 9">
    <name type="scientific">Nonomuraea cypriaca</name>
    <dbReference type="NCBI Taxonomy" id="1187855"/>
    <lineage>
        <taxon>Bacteria</taxon>
        <taxon>Bacillati</taxon>
        <taxon>Actinomycetota</taxon>
        <taxon>Actinomycetes</taxon>
        <taxon>Streptosporangiales</taxon>
        <taxon>Streptosporangiaceae</taxon>
        <taxon>Nonomuraea</taxon>
    </lineage>
</organism>
<dbReference type="InterPro" id="IPR036250">
    <property type="entry name" value="AcylCo_DH-like_C"/>
</dbReference>
<reference evidence="8" key="1">
    <citation type="submission" date="2020-11" db="EMBL/GenBank/DDBJ databases">
        <title>Whole-genome analyses of Nonomuraea sp. K274.</title>
        <authorList>
            <person name="Veyisoglu A."/>
        </authorList>
    </citation>
    <scope>NUCLEOTIDE SEQUENCE</scope>
    <source>
        <strain evidence="8">K274</strain>
    </source>
</reference>
<dbReference type="RefSeq" id="WP_195894275.1">
    <property type="nucleotide sequence ID" value="NZ_JADOGI010000011.1"/>
</dbReference>
<dbReference type="Gene3D" id="1.20.140.10">
    <property type="entry name" value="Butyryl-CoA Dehydrogenase, subunit A, domain 3"/>
    <property type="match status" value="1"/>
</dbReference>
<evidence type="ECO:0000256" key="3">
    <source>
        <dbReference type="ARBA" id="ARBA00022630"/>
    </source>
</evidence>
<sequence>MKFAESQEQRELRDSVRRFLAEKSPLTAVREQMDGHDGYDRAVWRQAGEQLGLTGIGIPEVYGGAGAGFVEQCIVLEEMGRGLYCAPYFAGAVLAATALTRCDDEDARKRYLPGIASGEVIATLAVTGDGRTWNGTDTALAAREDDGTWRLSGHRGLVLDGHVADLILAAAPTPGGVSLFAVPGGAPGLTATALPTLDQTRRLARLDFDEAPAELIGTAGAAPLEAVMDVAAVALAAQQLGGAQAALDMAVEYAKVRRQFDRPIGSFQAIKHKCADLLMEIESARSAVVYGAWAVAEAAEDVPVVAPLVKAYASETYLHAASENIQIHGGIGFTWEHDAHLYFKRAASDSLLFGDADFHRDRLADRIGI</sequence>
<dbReference type="SUPFAM" id="SSF47203">
    <property type="entry name" value="Acyl-CoA dehydrogenase C-terminal domain-like"/>
    <property type="match status" value="1"/>
</dbReference>
<dbReference type="PANTHER" id="PTHR43884">
    <property type="entry name" value="ACYL-COA DEHYDROGENASE"/>
    <property type="match status" value="1"/>
</dbReference>
<evidence type="ECO:0000256" key="5">
    <source>
        <dbReference type="ARBA" id="ARBA00023002"/>
    </source>
</evidence>
<dbReference type="AlphaFoldDB" id="A0A931A8B5"/>
<evidence type="ECO:0000256" key="1">
    <source>
        <dbReference type="ARBA" id="ARBA00001974"/>
    </source>
</evidence>
<dbReference type="Proteomes" id="UP000605361">
    <property type="component" value="Unassembled WGS sequence"/>
</dbReference>
<dbReference type="EMBL" id="JADOGI010000011">
    <property type="protein sequence ID" value="MBF8185294.1"/>
    <property type="molecule type" value="Genomic_DNA"/>
</dbReference>
<dbReference type="GO" id="GO:0050660">
    <property type="term" value="F:flavin adenine dinucleotide binding"/>
    <property type="evidence" value="ECO:0007669"/>
    <property type="project" value="InterPro"/>
</dbReference>
<dbReference type="InterPro" id="IPR037069">
    <property type="entry name" value="AcylCoA_DH/ox_N_sf"/>
</dbReference>
<evidence type="ECO:0000256" key="2">
    <source>
        <dbReference type="ARBA" id="ARBA00009347"/>
    </source>
</evidence>